<dbReference type="PANTHER" id="PTHR33835">
    <property type="entry name" value="YALI0C07656P"/>
    <property type="match status" value="1"/>
</dbReference>
<evidence type="ECO:0000313" key="1">
    <source>
        <dbReference type="EMBL" id="MFC3123967.1"/>
    </source>
</evidence>
<protein>
    <submittedName>
        <fullName evidence="1">DUF4336 domain-containing protein</fullName>
    </submittedName>
</protein>
<name>A0ABV7FYW3_9PROT</name>
<dbReference type="RefSeq" id="WP_379593399.1">
    <property type="nucleotide sequence ID" value="NZ_JBHRTN010000004.1"/>
</dbReference>
<dbReference type="InterPro" id="IPR036866">
    <property type="entry name" value="RibonucZ/Hydroxyglut_hydro"/>
</dbReference>
<organism evidence="1 2">
    <name type="scientific">Teichococcus globiformis</name>
    <dbReference type="NCBI Taxonomy" id="2307229"/>
    <lineage>
        <taxon>Bacteria</taxon>
        <taxon>Pseudomonadati</taxon>
        <taxon>Pseudomonadota</taxon>
        <taxon>Alphaproteobacteria</taxon>
        <taxon>Acetobacterales</taxon>
        <taxon>Roseomonadaceae</taxon>
        <taxon>Roseomonas</taxon>
    </lineage>
</organism>
<sequence>MPPSDPTYPPLDTPKPVADRLWVVDSGPLHMLGLRLPVRMTVARLEDGGLWVHSPTRCEPGLRTALEAIGPVRHLVAPNSVHTTYLAEWQGQYPRAQLWGAPSLADRQTVRRQGLRFDGVLGEAAPSPWQGQIDQVVVPGGGGFHEVAFLHRPSRTAILTDLVQAFEPQRLPAVVRPMVRAMGTMAPEGGTPRHLRAVLALKHADAKAAARRITAWAPQRVIFAHGTWFAENGAARLARAMHWAA</sequence>
<dbReference type="InterPro" id="IPR025638">
    <property type="entry name" value="DUF4336"/>
</dbReference>
<keyword evidence="2" id="KW-1185">Reference proteome</keyword>
<gene>
    <name evidence="1" type="ORF">ACFOD4_02745</name>
</gene>
<dbReference type="SUPFAM" id="SSF56281">
    <property type="entry name" value="Metallo-hydrolase/oxidoreductase"/>
    <property type="match status" value="1"/>
</dbReference>
<dbReference type="EMBL" id="JBHRTN010000004">
    <property type="protein sequence ID" value="MFC3123967.1"/>
    <property type="molecule type" value="Genomic_DNA"/>
</dbReference>
<proteinExistence type="predicted"/>
<dbReference type="Pfam" id="PF14234">
    <property type="entry name" value="DUF4336"/>
    <property type="match status" value="1"/>
</dbReference>
<evidence type="ECO:0000313" key="2">
    <source>
        <dbReference type="Proteomes" id="UP001595593"/>
    </source>
</evidence>
<accession>A0ABV7FYW3</accession>
<dbReference type="Proteomes" id="UP001595593">
    <property type="component" value="Unassembled WGS sequence"/>
</dbReference>
<reference evidence="2" key="1">
    <citation type="journal article" date="2019" name="Int. J. Syst. Evol. Microbiol.">
        <title>The Global Catalogue of Microorganisms (GCM) 10K type strain sequencing project: providing services to taxonomists for standard genome sequencing and annotation.</title>
        <authorList>
            <consortium name="The Broad Institute Genomics Platform"/>
            <consortium name="The Broad Institute Genome Sequencing Center for Infectious Disease"/>
            <person name="Wu L."/>
            <person name="Ma J."/>
        </authorList>
    </citation>
    <scope>NUCLEOTIDE SEQUENCE [LARGE SCALE GENOMIC DNA]</scope>
    <source>
        <strain evidence="2">KCTC 52094</strain>
    </source>
</reference>
<dbReference type="PANTHER" id="PTHR33835:SF1">
    <property type="entry name" value="METALLO-BETA-LACTAMASE DOMAIN-CONTAINING PROTEIN"/>
    <property type="match status" value="1"/>
</dbReference>
<comment type="caution">
    <text evidence="1">The sequence shown here is derived from an EMBL/GenBank/DDBJ whole genome shotgun (WGS) entry which is preliminary data.</text>
</comment>